<dbReference type="AlphaFoldDB" id="A0AAN8AB28"/>
<evidence type="ECO:0000313" key="3">
    <source>
        <dbReference type="Proteomes" id="UP001346869"/>
    </source>
</evidence>
<dbReference type="EMBL" id="JAUZQC010000025">
    <property type="protein sequence ID" value="KAK5848427.1"/>
    <property type="molecule type" value="Genomic_DNA"/>
</dbReference>
<sequence>MPPVFTVIRADDVFKVARQLGDGRMLRGIPAIETFQFMKCANQAAGEGRGTEIRQEWNSQARARPPQMGED</sequence>
<gene>
    <name evidence="2" type="ORF">PBY51_006042</name>
</gene>
<feature type="region of interest" description="Disordered" evidence="1">
    <location>
        <begin position="46"/>
        <end position="71"/>
    </location>
</feature>
<name>A0AAN8AB28_ELEMC</name>
<reference evidence="2 3" key="2">
    <citation type="journal article" date="2023" name="Mol. Biol. Evol.">
        <title>Genomics of Secondarily Temperate Adaptation in the Only Non-Antarctic Icefish.</title>
        <authorList>
            <person name="Rivera-Colon A.G."/>
            <person name="Rayamajhi N."/>
            <person name="Minhas B.F."/>
            <person name="Madrigal G."/>
            <person name="Bilyk K.T."/>
            <person name="Yoon V."/>
            <person name="Hune M."/>
            <person name="Gregory S."/>
            <person name="Cheng C.H.C."/>
            <person name="Catchen J.M."/>
        </authorList>
    </citation>
    <scope>NUCLEOTIDE SEQUENCE [LARGE SCALE GENOMIC DNA]</scope>
    <source>
        <strain evidence="2">JMC-PN-2008</strain>
    </source>
</reference>
<evidence type="ECO:0000256" key="1">
    <source>
        <dbReference type="SAM" id="MobiDB-lite"/>
    </source>
</evidence>
<dbReference type="Proteomes" id="UP001346869">
    <property type="component" value="Unassembled WGS sequence"/>
</dbReference>
<protein>
    <submittedName>
        <fullName evidence="2">Uncharacterized protein</fullName>
    </submittedName>
</protein>
<reference evidence="2 3" key="1">
    <citation type="journal article" date="2023" name="Genes (Basel)">
        <title>Chromosome-Level Genome Assembly and Circadian Gene Repertoire of the Patagonia Blennie Eleginops maclovinus-The Closest Ancestral Proxy of Antarctic Cryonotothenioids.</title>
        <authorList>
            <person name="Cheng C.C."/>
            <person name="Rivera-Colon A.G."/>
            <person name="Minhas B.F."/>
            <person name="Wilson L."/>
            <person name="Rayamajhi N."/>
            <person name="Vargas-Chacoff L."/>
            <person name="Catchen J.M."/>
        </authorList>
    </citation>
    <scope>NUCLEOTIDE SEQUENCE [LARGE SCALE GENOMIC DNA]</scope>
    <source>
        <strain evidence="2">JMC-PN-2008</strain>
    </source>
</reference>
<evidence type="ECO:0000313" key="2">
    <source>
        <dbReference type="EMBL" id="KAK5848427.1"/>
    </source>
</evidence>
<accession>A0AAN8AB28</accession>
<comment type="caution">
    <text evidence="2">The sequence shown here is derived from an EMBL/GenBank/DDBJ whole genome shotgun (WGS) entry which is preliminary data.</text>
</comment>
<organism evidence="2 3">
    <name type="scientific">Eleginops maclovinus</name>
    <name type="common">Patagonian blennie</name>
    <name type="synonym">Eleginus maclovinus</name>
    <dbReference type="NCBI Taxonomy" id="56733"/>
    <lineage>
        <taxon>Eukaryota</taxon>
        <taxon>Metazoa</taxon>
        <taxon>Chordata</taxon>
        <taxon>Craniata</taxon>
        <taxon>Vertebrata</taxon>
        <taxon>Euteleostomi</taxon>
        <taxon>Actinopterygii</taxon>
        <taxon>Neopterygii</taxon>
        <taxon>Teleostei</taxon>
        <taxon>Neoteleostei</taxon>
        <taxon>Acanthomorphata</taxon>
        <taxon>Eupercaria</taxon>
        <taxon>Perciformes</taxon>
        <taxon>Notothenioidei</taxon>
        <taxon>Eleginopidae</taxon>
        <taxon>Eleginops</taxon>
    </lineage>
</organism>
<proteinExistence type="predicted"/>
<keyword evidence="3" id="KW-1185">Reference proteome</keyword>